<reference evidence="2 3" key="1">
    <citation type="journal article" date="2020" name="BMC Genomics">
        <title>Intraspecific diversification of the crop wild relative Brassica cretica Lam. using demographic model selection.</title>
        <authorList>
            <person name="Kioukis A."/>
            <person name="Michalopoulou V.A."/>
            <person name="Briers L."/>
            <person name="Pirintsos S."/>
            <person name="Studholme D.J."/>
            <person name="Pavlidis P."/>
            <person name="Sarris P.F."/>
        </authorList>
    </citation>
    <scope>NUCLEOTIDE SEQUENCE [LARGE SCALE GENOMIC DNA]</scope>
    <source>
        <strain evidence="3">cv. PFS-1207/04</strain>
    </source>
</reference>
<accession>A0ABQ7BLD0</accession>
<keyword evidence="3" id="KW-1185">Reference proteome</keyword>
<gene>
    <name evidence="2" type="ORF">DY000_02042255</name>
</gene>
<sequence>MGNCFAKNHGLVKPQQNGQTRSVEGGTHQDPPLYSPQTRSQTPEKPSSGTNQPPSAAAAAPGPSHKAAKSNSILENAYEDVKLFYTLGKELGRG</sequence>
<feature type="compositionally biased region" description="Polar residues" evidence="1">
    <location>
        <begin position="35"/>
        <end position="52"/>
    </location>
</feature>
<evidence type="ECO:0000313" key="3">
    <source>
        <dbReference type="Proteomes" id="UP000266723"/>
    </source>
</evidence>
<feature type="compositionally biased region" description="Low complexity" evidence="1">
    <location>
        <begin position="53"/>
        <end position="65"/>
    </location>
</feature>
<protein>
    <submittedName>
        <fullName evidence="2">Uncharacterized protein</fullName>
    </submittedName>
</protein>
<evidence type="ECO:0000313" key="2">
    <source>
        <dbReference type="EMBL" id="KAF3532726.1"/>
    </source>
</evidence>
<evidence type="ECO:0000256" key="1">
    <source>
        <dbReference type="SAM" id="MobiDB-lite"/>
    </source>
</evidence>
<dbReference type="EMBL" id="QGKV02001507">
    <property type="protein sequence ID" value="KAF3532726.1"/>
    <property type="molecule type" value="Genomic_DNA"/>
</dbReference>
<proteinExistence type="predicted"/>
<feature type="region of interest" description="Disordered" evidence="1">
    <location>
        <begin position="1"/>
        <end position="71"/>
    </location>
</feature>
<organism evidence="2 3">
    <name type="scientific">Brassica cretica</name>
    <name type="common">Mustard</name>
    <dbReference type="NCBI Taxonomy" id="69181"/>
    <lineage>
        <taxon>Eukaryota</taxon>
        <taxon>Viridiplantae</taxon>
        <taxon>Streptophyta</taxon>
        <taxon>Embryophyta</taxon>
        <taxon>Tracheophyta</taxon>
        <taxon>Spermatophyta</taxon>
        <taxon>Magnoliopsida</taxon>
        <taxon>eudicotyledons</taxon>
        <taxon>Gunneridae</taxon>
        <taxon>Pentapetalae</taxon>
        <taxon>rosids</taxon>
        <taxon>malvids</taxon>
        <taxon>Brassicales</taxon>
        <taxon>Brassicaceae</taxon>
        <taxon>Brassiceae</taxon>
        <taxon>Brassica</taxon>
    </lineage>
</organism>
<name>A0ABQ7BLD0_BRACR</name>
<dbReference type="Proteomes" id="UP000266723">
    <property type="component" value="Unassembled WGS sequence"/>
</dbReference>
<comment type="caution">
    <text evidence="2">The sequence shown here is derived from an EMBL/GenBank/DDBJ whole genome shotgun (WGS) entry which is preliminary data.</text>
</comment>